<evidence type="ECO:0008006" key="4">
    <source>
        <dbReference type="Google" id="ProtNLM"/>
    </source>
</evidence>
<feature type="transmembrane region" description="Helical" evidence="1">
    <location>
        <begin position="7"/>
        <end position="26"/>
    </location>
</feature>
<keyword evidence="1" id="KW-1133">Transmembrane helix</keyword>
<protein>
    <recommendedName>
        <fullName evidence="4">Peptidase M23 domain-containing protein</fullName>
    </recommendedName>
</protein>
<name>A0A1F7GJ80_9BACT</name>
<dbReference type="Gene3D" id="2.70.70.10">
    <property type="entry name" value="Glucose Permease (Domain IIA)"/>
    <property type="match status" value="1"/>
</dbReference>
<sequence length="230" mass="25888">MKRKFTKIGLLVGIGFIIIVITLGFISRKDEPTTTFITANPLDLSEISFISPFRSCMGHDYSGKNIDGVRETNRSMKHYIGLKNNTSGSRTQVFAPFSGKITQVELEQSSRDSQIWIQPDKADEFIFVFFHIDLVPGLAKDSQVQSGQLIGYATIKTKGDNFDIGLKKSEIFGGPNIFDSPFNYMTNEVRKEFEMKGITRQNVIISKEQRDTNPCQFVQGSDQGEQIPLQ</sequence>
<keyword evidence="1" id="KW-0812">Transmembrane</keyword>
<evidence type="ECO:0000313" key="3">
    <source>
        <dbReference type="Proteomes" id="UP000176850"/>
    </source>
</evidence>
<evidence type="ECO:0000313" key="2">
    <source>
        <dbReference type="EMBL" id="OGK18993.1"/>
    </source>
</evidence>
<dbReference type="EMBL" id="MFZH01000020">
    <property type="protein sequence ID" value="OGK18993.1"/>
    <property type="molecule type" value="Genomic_DNA"/>
</dbReference>
<proteinExistence type="predicted"/>
<dbReference type="InterPro" id="IPR011055">
    <property type="entry name" value="Dup_hybrid_motif"/>
</dbReference>
<comment type="caution">
    <text evidence="2">The sequence shown here is derived from an EMBL/GenBank/DDBJ whole genome shotgun (WGS) entry which is preliminary data.</text>
</comment>
<dbReference type="Proteomes" id="UP000176850">
    <property type="component" value="Unassembled WGS sequence"/>
</dbReference>
<organism evidence="2 3">
    <name type="scientific">Candidatus Roizmanbacteria bacterium RIFCSPHIGHO2_01_FULL_39_24</name>
    <dbReference type="NCBI Taxonomy" id="1802032"/>
    <lineage>
        <taxon>Bacteria</taxon>
        <taxon>Candidatus Roizmaniibacteriota</taxon>
    </lineage>
</organism>
<evidence type="ECO:0000256" key="1">
    <source>
        <dbReference type="SAM" id="Phobius"/>
    </source>
</evidence>
<accession>A0A1F7GJ80</accession>
<gene>
    <name evidence="2" type="ORF">A2799_04205</name>
</gene>
<keyword evidence="1" id="KW-0472">Membrane</keyword>
<reference evidence="2 3" key="1">
    <citation type="journal article" date="2016" name="Nat. Commun.">
        <title>Thousands of microbial genomes shed light on interconnected biogeochemical processes in an aquifer system.</title>
        <authorList>
            <person name="Anantharaman K."/>
            <person name="Brown C.T."/>
            <person name="Hug L.A."/>
            <person name="Sharon I."/>
            <person name="Castelle C.J."/>
            <person name="Probst A.J."/>
            <person name="Thomas B.C."/>
            <person name="Singh A."/>
            <person name="Wilkins M.J."/>
            <person name="Karaoz U."/>
            <person name="Brodie E.L."/>
            <person name="Williams K.H."/>
            <person name="Hubbard S.S."/>
            <person name="Banfield J.F."/>
        </authorList>
    </citation>
    <scope>NUCLEOTIDE SEQUENCE [LARGE SCALE GENOMIC DNA]</scope>
</reference>
<dbReference type="AlphaFoldDB" id="A0A1F7GJ80"/>